<organism evidence="2 3">
    <name type="scientific">Ascodesmis nigricans</name>
    <dbReference type="NCBI Taxonomy" id="341454"/>
    <lineage>
        <taxon>Eukaryota</taxon>
        <taxon>Fungi</taxon>
        <taxon>Dikarya</taxon>
        <taxon>Ascomycota</taxon>
        <taxon>Pezizomycotina</taxon>
        <taxon>Pezizomycetes</taxon>
        <taxon>Pezizales</taxon>
        <taxon>Ascodesmidaceae</taxon>
        <taxon>Ascodesmis</taxon>
    </lineage>
</organism>
<sequence length="257" mass="28911">MNLIITITNTPAHHSSSPPSTFLTTAMPLIIPAKSTVFTPPTTSPPTPSPQIASPNPTVSSASDTTPEIDTTSWASNIRSRTSWRFSTFFTNGAGHDAPKYPSPSEDTVKGKGQTAGNRYSSIYMQENRPIMVKKLRDERRRASVFGFDMVNRLFTTEEEKEKDIVEEVGADDTVERNEIQMPTCTESNKAFTPRTRTNLSPFLGTELRKEYVLKKAELEEMTRQLMNRRRRTKFLVGGVRENFEEPGKMKTDGVRK</sequence>
<feature type="compositionally biased region" description="Polar residues" evidence="1">
    <location>
        <begin position="58"/>
        <end position="73"/>
    </location>
</feature>
<protein>
    <submittedName>
        <fullName evidence="2">Uncharacterized protein</fullName>
    </submittedName>
</protein>
<dbReference type="InParanoid" id="A0A4S2MXK2"/>
<dbReference type="Proteomes" id="UP000298138">
    <property type="component" value="Unassembled WGS sequence"/>
</dbReference>
<reference evidence="2 3" key="1">
    <citation type="submission" date="2019-04" db="EMBL/GenBank/DDBJ databases">
        <title>Comparative genomics and transcriptomics to analyze fruiting body development in filamentous ascomycetes.</title>
        <authorList>
            <consortium name="DOE Joint Genome Institute"/>
            <person name="Lutkenhaus R."/>
            <person name="Traeger S."/>
            <person name="Breuer J."/>
            <person name="Kuo A."/>
            <person name="Lipzen A."/>
            <person name="Pangilinan J."/>
            <person name="Dilworth D."/>
            <person name="Sandor L."/>
            <person name="Poggeler S."/>
            <person name="Barry K."/>
            <person name="Grigoriev I.V."/>
            <person name="Nowrousian M."/>
        </authorList>
    </citation>
    <scope>NUCLEOTIDE SEQUENCE [LARGE SCALE GENOMIC DNA]</scope>
    <source>
        <strain evidence="2 3">CBS 389.68</strain>
    </source>
</reference>
<dbReference type="EMBL" id="ML220119">
    <property type="protein sequence ID" value="TGZ81429.1"/>
    <property type="molecule type" value="Genomic_DNA"/>
</dbReference>
<evidence type="ECO:0000256" key="1">
    <source>
        <dbReference type="SAM" id="MobiDB-lite"/>
    </source>
</evidence>
<accession>A0A4S2MXK2</accession>
<feature type="region of interest" description="Disordered" evidence="1">
    <location>
        <begin position="37"/>
        <end position="73"/>
    </location>
</feature>
<dbReference type="AlphaFoldDB" id="A0A4S2MXK2"/>
<gene>
    <name evidence="2" type="ORF">EX30DRAFT_340707</name>
</gene>
<keyword evidence="3" id="KW-1185">Reference proteome</keyword>
<name>A0A4S2MXK2_9PEZI</name>
<feature type="region of interest" description="Disordered" evidence="1">
    <location>
        <begin position="95"/>
        <end position="116"/>
    </location>
</feature>
<evidence type="ECO:0000313" key="3">
    <source>
        <dbReference type="Proteomes" id="UP000298138"/>
    </source>
</evidence>
<proteinExistence type="predicted"/>
<evidence type="ECO:0000313" key="2">
    <source>
        <dbReference type="EMBL" id="TGZ81429.1"/>
    </source>
</evidence>